<dbReference type="Pfam" id="PF01636">
    <property type="entry name" value="APH"/>
    <property type="match status" value="1"/>
</dbReference>
<organism evidence="2 3">
    <name type="scientific">Clostridium liquoris</name>
    <dbReference type="NCBI Taxonomy" id="1289519"/>
    <lineage>
        <taxon>Bacteria</taxon>
        <taxon>Bacillati</taxon>
        <taxon>Bacillota</taxon>
        <taxon>Clostridia</taxon>
        <taxon>Eubacteriales</taxon>
        <taxon>Clostridiaceae</taxon>
        <taxon>Clostridium</taxon>
    </lineage>
</organism>
<accession>A0A2T0B0U5</accession>
<dbReference type="AlphaFoldDB" id="A0A2T0B0U5"/>
<dbReference type="OrthoDB" id="9771902at2"/>
<keyword evidence="2" id="KW-0167">Capsid protein</keyword>
<dbReference type="PANTHER" id="PTHR39179:SF1">
    <property type="entry name" value="SPORE COAT PROTEIN I"/>
    <property type="match status" value="1"/>
</dbReference>
<reference evidence="2 3" key="1">
    <citation type="submission" date="2018-03" db="EMBL/GenBank/DDBJ databases">
        <title>Genome sequence of Clostridium liquoris DSM 100320.</title>
        <authorList>
            <person name="Poehlein A."/>
            <person name="Daniel R."/>
        </authorList>
    </citation>
    <scope>NUCLEOTIDE SEQUENCE [LARGE SCALE GENOMIC DNA]</scope>
    <source>
        <strain evidence="2 3">DSM 100320</strain>
    </source>
</reference>
<keyword evidence="2" id="KW-0946">Virion</keyword>
<dbReference type="InterPro" id="IPR011009">
    <property type="entry name" value="Kinase-like_dom_sf"/>
</dbReference>
<name>A0A2T0B0U5_9CLOT</name>
<dbReference type="InterPro" id="IPR014255">
    <property type="entry name" value="Spore_coat_CotS"/>
</dbReference>
<evidence type="ECO:0000313" key="3">
    <source>
        <dbReference type="Proteomes" id="UP000239706"/>
    </source>
</evidence>
<dbReference type="InterPro" id="IPR047175">
    <property type="entry name" value="CotS-like"/>
</dbReference>
<dbReference type="EMBL" id="PVXO01000066">
    <property type="protein sequence ID" value="PRR77230.1"/>
    <property type="molecule type" value="Genomic_DNA"/>
</dbReference>
<dbReference type="Gene3D" id="3.30.200.20">
    <property type="entry name" value="Phosphorylase Kinase, domain 1"/>
    <property type="match status" value="1"/>
</dbReference>
<proteinExistence type="predicted"/>
<dbReference type="Proteomes" id="UP000239706">
    <property type="component" value="Unassembled WGS sequence"/>
</dbReference>
<evidence type="ECO:0000259" key="1">
    <source>
        <dbReference type="Pfam" id="PF01636"/>
    </source>
</evidence>
<feature type="domain" description="Aminoglycoside phosphotransferase" evidence="1">
    <location>
        <begin position="47"/>
        <end position="280"/>
    </location>
</feature>
<dbReference type="RefSeq" id="WP_106064445.1">
    <property type="nucleotide sequence ID" value="NZ_PVXO01000066.1"/>
</dbReference>
<keyword evidence="3" id="KW-1185">Reference proteome</keyword>
<gene>
    <name evidence="2" type="primary">cotI_5</name>
    <name evidence="2" type="ORF">CLLI_24000</name>
</gene>
<comment type="caution">
    <text evidence="2">The sequence shown here is derived from an EMBL/GenBank/DDBJ whole genome shotgun (WGS) entry which is preliminary data.</text>
</comment>
<dbReference type="PANTHER" id="PTHR39179">
    <property type="entry name" value="SPORE COAT PROTEIN I"/>
    <property type="match status" value="1"/>
</dbReference>
<dbReference type="Gene3D" id="3.90.1200.10">
    <property type="match status" value="1"/>
</dbReference>
<dbReference type="SUPFAM" id="SSF56112">
    <property type="entry name" value="Protein kinase-like (PK-like)"/>
    <property type="match status" value="1"/>
</dbReference>
<evidence type="ECO:0000313" key="2">
    <source>
        <dbReference type="EMBL" id="PRR77230.1"/>
    </source>
</evidence>
<sequence length="355" mass="42379">MPYAAETYSINLLSEENVKKCVLPYYGLQNSLVTQIKFKNTDKQRAVYRVDYNSKSFCLKKVYFPLDELLFVYSAIEWFYRHGINVPRILPTLDRSRYVNYKDMLFILTPWIDGEKGNYDIEEHVLNCAENLGRMHICSKKFIPLQGSSYRTGFNDIYISSEKHFKQLLNCSNLAFKYKDKFSKKFLQHFDDNQIMSQITLSVASTINSNKLSKALCHLDYVNKNIIFDNNKNIWIIDFDKCKMDYCVHDLCYFMRRLLKRDNTNWDLKLAIDSINAYEKINPLNLDEYKYILVYLGFPQKYWKISRDYYKNIKKCNKASFYKLLSKAVENDKNQLKFIYSFGKYIENKFNTKLY</sequence>
<dbReference type="InterPro" id="IPR002575">
    <property type="entry name" value="Aminoglycoside_PTrfase"/>
</dbReference>
<dbReference type="GO" id="GO:0042601">
    <property type="term" value="C:endospore-forming forespore"/>
    <property type="evidence" value="ECO:0007669"/>
    <property type="project" value="TreeGrafter"/>
</dbReference>
<protein>
    <submittedName>
        <fullName evidence="2">Spore coat protein I</fullName>
    </submittedName>
</protein>
<dbReference type="NCBIfam" id="TIGR02906">
    <property type="entry name" value="spore_CotS"/>
    <property type="match status" value="1"/>
</dbReference>